<keyword evidence="4" id="KW-1185">Reference proteome</keyword>
<dbReference type="EC" id="3.1.1.-" evidence="3"/>
<proteinExistence type="predicted"/>
<dbReference type="GO" id="GO:0046872">
    <property type="term" value="F:metal ion binding"/>
    <property type="evidence" value="ECO:0007669"/>
    <property type="project" value="InterPro"/>
</dbReference>
<sequence>MKLIPATWFTQTPNPKSKNKEFILEPLPEVDSLQIELLYQNAVRASSSLGEGLDSILQEEVILESDPTFKVCVVRNGGLIAMRKKPKKSVLFGLGEVQITLQRGYGQYTIEGEDDENELGDLTHVMFVIHGIGEAMWCKEEVSTMSMRDEMDQLRMTVNKRKIMAWREECKKYERQKQPFPPLPNRVEFIPIIWFDKVRSPTHSLMSSLTSVTLRTVPALRSIANDVIFDVLMYLTPEFCEAILQCVTSEINELYDKFQTVHPSFKARGGKFSIVGHSLGSVIAWDVLSIYKDIKEKNAPKGSADDPIRIDAPASPPRVPSLETLDKTENDHDHNALPGFKGADDGKHGTWGPTLPKKMTQTIPFEPDLTIFLGSPIGLFLTLRGAHSVFDEMRAVAEAERASLIPCDDEEADMVAWSPGGQSAPPPVFDLSPIICSPFSLPTKACYNVFHPSDPVAYRIEPLLLPEGVSNNDIPPPMFLSPDGKSLRLHVKARQVGDQIFKQFGSLSNLFESTAQNAAAAAAHADAEAARKMANIETEKKDGSAQSSPLRPNFEGCIRDRQVAFRLGGRTSRVDFQIQPGVIDNEYLSAVTAHSGYFSNDDIIDFIIFETRSGAEDNTE</sequence>
<dbReference type="SUPFAM" id="SSF53474">
    <property type="entry name" value="alpha/beta-Hydrolases"/>
    <property type="match status" value="1"/>
</dbReference>
<dbReference type="Pfam" id="PF02862">
    <property type="entry name" value="DDHD"/>
    <property type="match status" value="1"/>
</dbReference>
<protein>
    <submittedName>
        <fullName evidence="3">DDHD family phospholipase</fullName>
        <ecNumber evidence="3">3.1.1.-</ecNumber>
    </submittedName>
</protein>
<dbReference type="Proteomes" id="UP001224775">
    <property type="component" value="Unassembled WGS sequence"/>
</dbReference>
<dbReference type="EMBL" id="JATAAI010000020">
    <property type="protein sequence ID" value="KAK1738649.1"/>
    <property type="molecule type" value="Genomic_DNA"/>
</dbReference>
<dbReference type="InterPro" id="IPR004177">
    <property type="entry name" value="DDHD_dom"/>
</dbReference>
<accession>A0AAD8Y403</accession>
<dbReference type="InterPro" id="IPR029058">
    <property type="entry name" value="AB_hydrolase_fold"/>
</dbReference>
<evidence type="ECO:0000313" key="4">
    <source>
        <dbReference type="Proteomes" id="UP001224775"/>
    </source>
</evidence>
<name>A0AAD8Y403_9STRA</name>
<feature type="domain" description="DDHD" evidence="2">
    <location>
        <begin position="363"/>
        <end position="613"/>
    </location>
</feature>
<reference evidence="3" key="1">
    <citation type="submission" date="2023-06" db="EMBL/GenBank/DDBJ databases">
        <title>Survivors Of The Sea: Transcriptome response of Skeletonema marinoi to long-term dormancy.</title>
        <authorList>
            <person name="Pinder M.I.M."/>
            <person name="Kourtchenko O."/>
            <person name="Robertson E.K."/>
            <person name="Larsson T."/>
            <person name="Maumus F."/>
            <person name="Osuna-Cruz C.M."/>
            <person name="Vancaester E."/>
            <person name="Stenow R."/>
            <person name="Vandepoele K."/>
            <person name="Ploug H."/>
            <person name="Bruchert V."/>
            <person name="Godhe A."/>
            <person name="Topel M."/>
        </authorList>
    </citation>
    <scope>NUCLEOTIDE SEQUENCE</scope>
    <source>
        <strain evidence="3">R05AC</strain>
    </source>
</reference>
<dbReference type="InterPro" id="IPR058055">
    <property type="entry name" value="PA-PLA1"/>
</dbReference>
<dbReference type="PANTHER" id="PTHR23509:SF10">
    <property type="entry name" value="LD21067P"/>
    <property type="match status" value="1"/>
</dbReference>
<dbReference type="PANTHER" id="PTHR23509">
    <property type="entry name" value="PA-PL1 PHOSPHOLIPASE FAMILY"/>
    <property type="match status" value="1"/>
</dbReference>
<feature type="compositionally biased region" description="Basic and acidic residues" evidence="1">
    <location>
        <begin position="298"/>
        <end position="309"/>
    </location>
</feature>
<dbReference type="SMART" id="SM01127">
    <property type="entry name" value="DDHD"/>
    <property type="match status" value="1"/>
</dbReference>
<dbReference type="GO" id="GO:0004620">
    <property type="term" value="F:phospholipase activity"/>
    <property type="evidence" value="ECO:0007669"/>
    <property type="project" value="TreeGrafter"/>
</dbReference>
<gene>
    <name evidence="3" type="ORF">QTG54_010679</name>
</gene>
<organism evidence="3 4">
    <name type="scientific">Skeletonema marinoi</name>
    <dbReference type="NCBI Taxonomy" id="267567"/>
    <lineage>
        <taxon>Eukaryota</taxon>
        <taxon>Sar</taxon>
        <taxon>Stramenopiles</taxon>
        <taxon>Ochrophyta</taxon>
        <taxon>Bacillariophyta</taxon>
        <taxon>Coscinodiscophyceae</taxon>
        <taxon>Thalassiosirophycidae</taxon>
        <taxon>Thalassiosirales</taxon>
        <taxon>Skeletonemataceae</taxon>
        <taxon>Skeletonema</taxon>
        <taxon>Skeletonema marinoi-dohrnii complex</taxon>
    </lineage>
</organism>
<evidence type="ECO:0000256" key="1">
    <source>
        <dbReference type="SAM" id="MobiDB-lite"/>
    </source>
</evidence>
<dbReference type="AlphaFoldDB" id="A0AAD8Y403"/>
<comment type="caution">
    <text evidence="3">The sequence shown here is derived from an EMBL/GenBank/DDBJ whole genome shotgun (WGS) entry which is preliminary data.</text>
</comment>
<feature type="region of interest" description="Disordered" evidence="1">
    <location>
        <begin position="298"/>
        <end position="330"/>
    </location>
</feature>
<dbReference type="PROSITE" id="PS51043">
    <property type="entry name" value="DDHD"/>
    <property type="match status" value="1"/>
</dbReference>
<keyword evidence="3" id="KW-0378">Hydrolase</keyword>
<evidence type="ECO:0000259" key="2">
    <source>
        <dbReference type="PROSITE" id="PS51043"/>
    </source>
</evidence>
<dbReference type="GO" id="GO:0005737">
    <property type="term" value="C:cytoplasm"/>
    <property type="evidence" value="ECO:0007669"/>
    <property type="project" value="TreeGrafter"/>
</dbReference>
<evidence type="ECO:0000313" key="3">
    <source>
        <dbReference type="EMBL" id="KAK1738649.1"/>
    </source>
</evidence>